<feature type="compositionally biased region" description="Basic and acidic residues" evidence="1">
    <location>
        <begin position="367"/>
        <end position="391"/>
    </location>
</feature>
<evidence type="ECO:0000313" key="4">
    <source>
        <dbReference type="Proteomes" id="UP000077671"/>
    </source>
</evidence>
<feature type="compositionally biased region" description="Basic residues" evidence="1">
    <location>
        <begin position="414"/>
        <end position="423"/>
    </location>
</feature>
<evidence type="ECO:0000313" key="5">
    <source>
        <dbReference type="Proteomes" id="UP000836402"/>
    </source>
</evidence>
<reference evidence="3" key="1">
    <citation type="submission" date="2016-04" db="EMBL/GenBank/DDBJ databases">
        <authorList>
            <person name="Nguyen H.D."/>
            <person name="Kesanakurti P."/>
            <person name="Cullis J."/>
            <person name="Levesque C.A."/>
            <person name="Hambleton S."/>
        </authorList>
    </citation>
    <scope>NUCLEOTIDE SEQUENCE</scope>
    <source>
        <strain evidence="3">DAOMC 238032</strain>
    </source>
</reference>
<protein>
    <submittedName>
        <fullName evidence="3">Uncharacterized protein</fullName>
    </submittedName>
</protein>
<dbReference type="Proteomes" id="UP000077671">
    <property type="component" value="Unassembled WGS sequence"/>
</dbReference>
<sequence>MDANTYFEKMREEVLRLTGIWLKVNFTEWTSERWFSYMFRARNEKLDNRKFEATSPEAFFRELFFIPIPLPHRWLPPRYGYEALDAESGGAATVPSLAVLLDLRYSKNQNNNNNNYFTGHKKVVTNMNKQEGPKKGKSKVKQEKKKKKKGHPQNQPIKPVPPPRAINPLRIAVLRDQLDKFKLNDDPPQEKAVGVSRRWDIPSEEWAALRSDANGNGHPGNNAGAAAAYIWKGAPLLGQQEAYQTRNSGGGQSSVPLGQKYPGPQVAATVRLIILQNQLANLKLKDGSSEGKAKGKAEGKADGAKETVEEKLTAIGCHPMNSFFPPSIGTPQSIGSAQSSGIPQHNGVPQSNNASDSDSDSSSISVDDDHDHDENLVSRTITREWDLGKNEKKQKKKKKKVNSHAGRIKDSISTKKKNKKMTPKAKEKARRDCVIARIEFRKKIDACGDSWRAQLQAMAQKGDEGGKEGGYPHLATYFLEAVIDAIKERAKTIAQNKMYRLPKQYSNLSLDGRPDKAKAVVLRDLGDVTRKCASLSLESTAAVSHFSSQTRTPQGLSRTFATLSLDKPSS</sequence>
<dbReference type="EMBL" id="LWDD02000007">
    <property type="protein sequence ID" value="KAE8265624.1"/>
    <property type="molecule type" value="Genomic_DNA"/>
</dbReference>
<feature type="compositionally biased region" description="Basic residues" evidence="1">
    <location>
        <begin position="135"/>
        <end position="151"/>
    </location>
</feature>
<evidence type="ECO:0000256" key="1">
    <source>
        <dbReference type="SAM" id="MobiDB-lite"/>
    </source>
</evidence>
<feature type="compositionally biased region" description="Basic residues" evidence="1">
    <location>
        <begin position="392"/>
        <end position="402"/>
    </location>
</feature>
<dbReference type="EMBL" id="CAJHJG010003496">
    <property type="protein sequence ID" value="CAD6932357.1"/>
    <property type="molecule type" value="Genomic_DNA"/>
</dbReference>
<reference evidence="2" key="3">
    <citation type="submission" date="2020-10" db="EMBL/GenBank/DDBJ databases">
        <authorList>
            <person name="Sedaghatjoo S."/>
        </authorList>
    </citation>
    <scope>NUCLEOTIDE SEQUENCE</scope>
    <source>
        <strain evidence="2">AZH3</strain>
    </source>
</reference>
<feature type="region of interest" description="Disordered" evidence="1">
    <location>
        <begin position="126"/>
        <end position="166"/>
    </location>
</feature>
<evidence type="ECO:0000313" key="2">
    <source>
        <dbReference type="EMBL" id="CAD6932357.1"/>
    </source>
</evidence>
<gene>
    <name evidence="3" type="ORF">A4X03_0g152</name>
    <name evidence="2" type="ORF">JKIAZH3_G3182</name>
</gene>
<name>A0A177UZY2_9BASI</name>
<accession>A0A177UZY2</accession>
<comment type="caution">
    <text evidence="3">The sequence shown here is derived from an EMBL/GenBank/DDBJ whole genome shotgun (WGS) entry which is preliminary data.</text>
</comment>
<proteinExistence type="predicted"/>
<feature type="region of interest" description="Disordered" evidence="1">
    <location>
        <begin position="322"/>
        <end position="428"/>
    </location>
</feature>
<keyword evidence="5" id="KW-1185">Reference proteome</keyword>
<organism evidence="3 4">
    <name type="scientific">Tilletia caries</name>
    <name type="common">wheat bunt fungus</name>
    <dbReference type="NCBI Taxonomy" id="13290"/>
    <lineage>
        <taxon>Eukaryota</taxon>
        <taxon>Fungi</taxon>
        <taxon>Dikarya</taxon>
        <taxon>Basidiomycota</taxon>
        <taxon>Ustilaginomycotina</taxon>
        <taxon>Exobasidiomycetes</taxon>
        <taxon>Tilletiales</taxon>
        <taxon>Tilletiaceae</taxon>
        <taxon>Tilletia</taxon>
    </lineage>
</organism>
<reference evidence="3" key="2">
    <citation type="journal article" date="2019" name="IMA Fungus">
        <title>Genome sequencing and comparison of five Tilletia species to identify candidate genes for the detection of regulated species infecting wheat.</title>
        <authorList>
            <person name="Nguyen H.D.T."/>
            <person name="Sultana T."/>
            <person name="Kesanakurti P."/>
            <person name="Hambleton S."/>
        </authorList>
    </citation>
    <scope>NUCLEOTIDE SEQUENCE</scope>
    <source>
        <strain evidence="3">DAOMC 238032</strain>
    </source>
</reference>
<feature type="compositionally biased region" description="Polar residues" evidence="1">
    <location>
        <begin position="329"/>
        <end position="354"/>
    </location>
</feature>
<evidence type="ECO:0000313" key="3">
    <source>
        <dbReference type="EMBL" id="KAE8265624.1"/>
    </source>
</evidence>
<dbReference type="AlphaFoldDB" id="A0A177UZY2"/>
<dbReference type="Proteomes" id="UP000836402">
    <property type="component" value="Unassembled WGS sequence"/>
</dbReference>